<reference evidence="1 2" key="1">
    <citation type="submission" date="2019-08" db="EMBL/GenBank/DDBJ databases">
        <title>The genome of the soybean aphid Biotype 1, its phylome, world population structure and adaptation to the North American continent.</title>
        <authorList>
            <person name="Giordano R."/>
            <person name="Donthu R.K."/>
            <person name="Hernandez A.G."/>
            <person name="Wright C.L."/>
            <person name="Zimin A.V."/>
        </authorList>
    </citation>
    <scope>NUCLEOTIDE SEQUENCE [LARGE SCALE GENOMIC DNA]</scope>
    <source>
        <tissue evidence="1">Whole aphids</tissue>
    </source>
</reference>
<name>A0A6G0TA07_APHGL</name>
<sequence length="277" mass="32519">MVEGNDLFNDKVQSSIAGIGIQQSDESFKHQNNNIKCNNLFVLCTSPEIRLLWILIISNFMNILSRNGELIMLNIPNLNAVLVVIRGGLFFNDLNSEHPKIKPCTENANLNNYYSAYFKFLRIITLIPIYTCGENFKNCFCVKFPVFPSLYFVFLDFFEKCLLLLCIMHQVKLYTLHRHKKKTHIFVKSIYSSLRSESKKKKTLKKLNWNLLFLSHSEIFKGFECLFSMNPVMTDNKKLSFKNLKDLYTPEVENFDRSLAELKLWRRKLYKINLPKT</sequence>
<dbReference type="AlphaFoldDB" id="A0A6G0TA07"/>
<proteinExistence type="predicted"/>
<dbReference type="EMBL" id="VYZN01000048">
    <property type="protein sequence ID" value="KAE9528847.1"/>
    <property type="molecule type" value="Genomic_DNA"/>
</dbReference>
<accession>A0A6G0TA07</accession>
<organism evidence="1 2">
    <name type="scientific">Aphis glycines</name>
    <name type="common">Soybean aphid</name>
    <dbReference type="NCBI Taxonomy" id="307491"/>
    <lineage>
        <taxon>Eukaryota</taxon>
        <taxon>Metazoa</taxon>
        <taxon>Ecdysozoa</taxon>
        <taxon>Arthropoda</taxon>
        <taxon>Hexapoda</taxon>
        <taxon>Insecta</taxon>
        <taxon>Pterygota</taxon>
        <taxon>Neoptera</taxon>
        <taxon>Paraneoptera</taxon>
        <taxon>Hemiptera</taxon>
        <taxon>Sternorrhyncha</taxon>
        <taxon>Aphidomorpha</taxon>
        <taxon>Aphidoidea</taxon>
        <taxon>Aphididae</taxon>
        <taxon>Aphidini</taxon>
        <taxon>Aphis</taxon>
        <taxon>Aphis</taxon>
    </lineage>
</organism>
<evidence type="ECO:0000313" key="2">
    <source>
        <dbReference type="Proteomes" id="UP000475862"/>
    </source>
</evidence>
<gene>
    <name evidence="1" type="ORF">AGLY_012422</name>
</gene>
<dbReference type="Proteomes" id="UP000475862">
    <property type="component" value="Unassembled WGS sequence"/>
</dbReference>
<keyword evidence="2" id="KW-1185">Reference proteome</keyword>
<comment type="caution">
    <text evidence="1">The sequence shown here is derived from an EMBL/GenBank/DDBJ whole genome shotgun (WGS) entry which is preliminary data.</text>
</comment>
<evidence type="ECO:0000313" key="1">
    <source>
        <dbReference type="EMBL" id="KAE9528847.1"/>
    </source>
</evidence>
<protein>
    <submittedName>
        <fullName evidence="1">Uncharacterized protein</fullName>
    </submittedName>
</protein>